<keyword evidence="6 7" id="KW-0472">Membrane</keyword>
<dbReference type="Proteomes" id="UP000582659">
    <property type="component" value="Unassembled WGS sequence"/>
</dbReference>
<feature type="transmembrane region" description="Helical" evidence="7">
    <location>
        <begin position="81"/>
        <end position="102"/>
    </location>
</feature>
<organism evidence="8 9">
    <name type="scientific">Bursaphelenchus xylophilus</name>
    <name type="common">Pinewood nematode worm</name>
    <name type="synonym">Aphelenchoides xylophilus</name>
    <dbReference type="NCBI Taxonomy" id="6326"/>
    <lineage>
        <taxon>Eukaryota</taxon>
        <taxon>Metazoa</taxon>
        <taxon>Ecdysozoa</taxon>
        <taxon>Nematoda</taxon>
        <taxon>Chromadorea</taxon>
        <taxon>Rhabditida</taxon>
        <taxon>Tylenchina</taxon>
        <taxon>Tylenchomorpha</taxon>
        <taxon>Aphelenchoidea</taxon>
        <taxon>Aphelenchoididae</taxon>
        <taxon>Bursaphelenchus</taxon>
    </lineage>
</organism>
<dbReference type="EMBL" id="CAJFCV020000006">
    <property type="protein sequence ID" value="CAG9128898.1"/>
    <property type="molecule type" value="Genomic_DNA"/>
</dbReference>
<evidence type="ECO:0000256" key="1">
    <source>
        <dbReference type="ARBA" id="ARBA00004141"/>
    </source>
</evidence>
<feature type="transmembrane region" description="Helical" evidence="7">
    <location>
        <begin position="138"/>
        <end position="155"/>
    </location>
</feature>
<evidence type="ECO:0000313" key="8">
    <source>
        <dbReference type="EMBL" id="CAD5233595.1"/>
    </source>
</evidence>
<dbReference type="InterPro" id="IPR012404">
    <property type="entry name" value="UCP036436"/>
</dbReference>
<feature type="transmembrane region" description="Helical" evidence="7">
    <location>
        <begin position="46"/>
        <end position="69"/>
    </location>
</feature>
<feature type="transmembrane region" description="Helical" evidence="7">
    <location>
        <begin position="256"/>
        <end position="276"/>
    </location>
</feature>
<keyword evidence="3" id="KW-0813">Transport</keyword>
<dbReference type="Pfam" id="PF06027">
    <property type="entry name" value="SLC35F"/>
    <property type="match status" value="1"/>
</dbReference>
<protein>
    <submittedName>
        <fullName evidence="8">(pine wood nematode) hypothetical protein</fullName>
    </submittedName>
</protein>
<accession>A0A7I8X3Y9</accession>
<evidence type="ECO:0000256" key="2">
    <source>
        <dbReference type="ARBA" id="ARBA00007863"/>
    </source>
</evidence>
<dbReference type="OrthoDB" id="29773at2759"/>
<dbReference type="PANTHER" id="PTHR13146:SF0">
    <property type="entry name" value="SOLUTE CARRIER FAMILY 35 MEMBER F6"/>
    <property type="match status" value="1"/>
</dbReference>
<dbReference type="InterPro" id="IPR009262">
    <property type="entry name" value="SLC35_F1/F2/F6"/>
</dbReference>
<dbReference type="GO" id="GO:0022857">
    <property type="term" value="F:transmembrane transporter activity"/>
    <property type="evidence" value="ECO:0007669"/>
    <property type="project" value="InterPro"/>
</dbReference>
<keyword evidence="9" id="KW-1185">Reference proteome</keyword>
<sequence>MLNLTDTGLTVFIAVIMVITGALNTLIAKWTDRLKSAGAPFEHPFFQANCMFVGEVGCGIVFAIIYYYQKRKNQAPVLVKFNPFLFALPAVCDITGTSLQYIGLNLTTASSYQMLRGSVIIFTGLLSMLCLKMHLAGFRWLGMILVTLGLAVIGLCDMLESGTKENGEEIIFGDMLIVGSQILHAVQMVLEQSILQKYDVPPLLAVGLEGTFGMLVLSSLLVPMYYIQVPKTFSHNPEQRMEDVFFAFRQIREQPLIAVGLSAMIISIAFFNFSAVTTTKRLSATSRMVLDSVRTLIIWMVSIPLFGEKFIPLQILGFLSLILGMFVYNDVFIGPKIREKVLPNLRESGRTTFCVNFWGANNPNIEEEDELLIVEDETLAGSRHNPA</sequence>
<reference evidence="8" key="1">
    <citation type="submission" date="2020-09" db="EMBL/GenBank/DDBJ databases">
        <authorList>
            <person name="Kikuchi T."/>
        </authorList>
    </citation>
    <scope>NUCLEOTIDE SEQUENCE</scope>
    <source>
        <strain evidence="8">Ka4C1</strain>
    </source>
</reference>
<feature type="transmembrane region" description="Helical" evidence="7">
    <location>
        <begin position="313"/>
        <end position="333"/>
    </location>
</feature>
<dbReference type="PANTHER" id="PTHR13146">
    <property type="match status" value="1"/>
</dbReference>
<feature type="transmembrane region" description="Helical" evidence="7">
    <location>
        <begin position="202"/>
        <end position="227"/>
    </location>
</feature>
<dbReference type="SMR" id="A0A7I8X3Y9"/>
<evidence type="ECO:0000256" key="3">
    <source>
        <dbReference type="ARBA" id="ARBA00022448"/>
    </source>
</evidence>
<name>A0A7I8X3Y9_BURXY</name>
<keyword evidence="5 7" id="KW-1133">Transmembrane helix</keyword>
<feature type="transmembrane region" description="Helical" evidence="7">
    <location>
        <begin position="7"/>
        <end position="26"/>
    </location>
</feature>
<dbReference type="PIRSF" id="PIRSF036436">
    <property type="entry name" value="UCP036436"/>
    <property type="match status" value="1"/>
</dbReference>
<evidence type="ECO:0000256" key="6">
    <source>
        <dbReference type="ARBA" id="ARBA00023136"/>
    </source>
</evidence>
<proteinExistence type="inferred from homology"/>
<comment type="subcellular location">
    <subcellularLocation>
        <location evidence="1">Membrane</location>
        <topology evidence="1">Multi-pass membrane protein</topology>
    </subcellularLocation>
</comment>
<evidence type="ECO:0000256" key="7">
    <source>
        <dbReference type="SAM" id="Phobius"/>
    </source>
</evidence>
<evidence type="ECO:0000256" key="5">
    <source>
        <dbReference type="ARBA" id="ARBA00022989"/>
    </source>
</evidence>
<dbReference type="AlphaFoldDB" id="A0A7I8X3Y9"/>
<dbReference type="GO" id="GO:0016020">
    <property type="term" value="C:membrane"/>
    <property type="evidence" value="ECO:0007669"/>
    <property type="project" value="UniProtKB-SubCell"/>
</dbReference>
<dbReference type="Proteomes" id="UP000659654">
    <property type="component" value="Unassembled WGS sequence"/>
</dbReference>
<evidence type="ECO:0000313" key="9">
    <source>
        <dbReference type="Proteomes" id="UP000659654"/>
    </source>
</evidence>
<comment type="caution">
    <text evidence="8">The sequence shown here is derived from an EMBL/GenBank/DDBJ whole genome shotgun (WGS) entry which is preliminary data.</text>
</comment>
<dbReference type="InterPro" id="IPR037185">
    <property type="entry name" value="EmrE-like"/>
</dbReference>
<dbReference type="EMBL" id="CAJFDI010000006">
    <property type="protein sequence ID" value="CAD5233595.1"/>
    <property type="molecule type" value="Genomic_DNA"/>
</dbReference>
<dbReference type="SUPFAM" id="SSF103481">
    <property type="entry name" value="Multidrug resistance efflux transporter EmrE"/>
    <property type="match status" value="1"/>
</dbReference>
<evidence type="ECO:0000256" key="4">
    <source>
        <dbReference type="ARBA" id="ARBA00022692"/>
    </source>
</evidence>
<keyword evidence="4 7" id="KW-0812">Transmembrane</keyword>
<feature type="transmembrane region" description="Helical" evidence="7">
    <location>
        <begin position="114"/>
        <end position="131"/>
    </location>
</feature>
<comment type="similarity">
    <text evidence="2">Belongs to the SLC35F solute transporter family.</text>
</comment>
<gene>
    <name evidence="8" type="ORF">BXYJ_LOCUS13686</name>
</gene>